<keyword evidence="5" id="KW-0328">Glycosyltransferase</keyword>
<comment type="caution">
    <text evidence="5">The sequence shown here is derived from an EMBL/GenBank/DDBJ whole genome shotgun (WGS) entry which is preliminary data.</text>
</comment>
<dbReference type="Gene3D" id="3.40.50.2000">
    <property type="entry name" value="Glycogen Phosphorylase B"/>
    <property type="match status" value="2"/>
</dbReference>
<evidence type="ECO:0000313" key="5">
    <source>
        <dbReference type="EMBL" id="MDR6594313.1"/>
    </source>
</evidence>
<keyword evidence="2" id="KW-0045">Antibiotic biosynthesis</keyword>
<keyword evidence="5" id="KW-0808">Transferase</keyword>
<dbReference type="InterPro" id="IPR010610">
    <property type="entry name" value="EryCIII-like_C"/>
</dbReference>
<organism evidence="5 6">
    <name type="scientific">Saccharothrix longispora</name>
    <dbReference type="NCBI Taxonomy" id="33920"/>
    <lineage>
        <taxon>Bacteria</taxon>
        <taxon>Bacillati</taxon>
        <taxon>Actinomycetota</taxon>
        <taxon>Actinomycetes</taxon>
        <taxon>Pseudonocardiales</taxon>
        <taxon>Pseudonocardiaceae</taxon>
        <taxon>Saccharothrix</taxon>
    </lineage>
</organism>
<evidence type="ECO:0000259" key="4">
    <source>
        <dbReference type="Pfam" id="PF06722"/>
    </source>
</evidence>
<proteinExistence type="predicted"/>
<accession>A0ABU1PVJ0</accession>
<name>A0ABU1PVJ0_9PSEU</name>
<dbReference type="GO" id="GO:0016906">
    <property type="term" value="F:sterol 3-beta-glucosyltransferase activity"/>
    <property type="evidence" value="ECO:0007669"/>
    <property type="project" value="UniProtKB-EC"/>
</dbReference>
<protein>
    <submittedName>
        <fullName evidence="5">Sterol 3beta-glucosyltransferase</fullName>
        <ecNumber evidence="5">2.4.1.173</ecNumber>
    </submittedName>
</protein>
<dbReference type="Pfam" id="PF03033">
    <property type="entry name" value="Glyco_transf_28"/>
    <property type="match status" value="1"/>
</dbReference>
<dbReference type="InterPro" id="IPR002213">
    <property type="entry name" value="UDP_glucos_trans"/>
</dbReference>
<evidence type="ECO:0000259" key="3">
    <source>
        <dbReference type="Pfam" id="PF03033"/>
    </source>
</evidence>
<evidence type="ECO:0000256" key="1">
    <source>
        <dbReference type="ARBA" id="ARBA00004660"/>
    </source>
</evidence>
<comment type="pathway">
    <text evidence="1">Antibiotic biosynthesis; vancomycin biosynthesis.</text>
</comment>
<dbReference type="SUPFAM" id="SSF53756">
    <property type="entry name" value="UDP-Glycosyltransferase/glycogen phosphorylase"/>
    <property type="match status" value="1"/>
</dbReference>
<dbReference type="PANTHER" id="PTHR48050">
    <property type="entry name" value="STEROL 3-BETA-GLUCOSYLTRANSFERASE"/>
    <property type="match status" value="1"/>
</dbReference>
<dbReference type="Pfam" id="PF06722">
    <property type="entry name" value="EryCIII-like_C"/>
    <property type="match status" value="1"/>
</dbReference>
<dbReference type="EMBL" id="JAVDSG010000001">
    <property type="protein sequence ID" value="MDR6594313.1"/>
    <property type="molecule type" value="Genomic_DNA"/>
</dbReference>
<dbReference type="RefSeq" id="WP_310307322.1">
    <property type="nucleotide sequence ID" value="NZ_BAAAXB010000001.1"/>
</dbReference>
<dbReference type="Proteomes" id="UP001268819">
    <property type="component" value="Unassembled WGS sequence"/>
</dbReference>
<dbReference type="InterPro" id="IPR050426">
    <property type="entry name" value="Glycosyltransferase_28"/>
</dbReference>
<gene>
    <name evidence="5" type="ORF">J2S66_002697</name>
</gene>
<sequence length="436" mass="45568">MKALILTLGTRGDVQPFVALARGLAAAGHEAVVVAPHRFDSLVRGAGVVFAGIDEGPLRLVDDGPVVGEVAAGGLSAKVALARRMPGMFGRVLDDCWSVASGGLGAGADVVVHNGQVVAGHHVAERLGVPSVLALPIPLYVPTREFPWPGQAVPRLLPRACNRATYLGMKGPAVVFGRTVDRWRDTVLGLPRRRGRHDPLRNPDGSPAPVLHAVSRHVLPRPADWPATAAVTGYWFLHDTGPVAERDPLPAALADFLDAGDPPVFIGFGSMSGPDPAATTATVLAAARRAGVRAVLGTGWGGLTAADSRDVFTTGEVPYERLLPRVAAVVHHGGAGTVAAAVAAGRPQVVCPFVADQPFWGRRMHDLGVATEPLDQRHLDADRLAGAIERAVTDTRLAETAAGLGDRVRAERGVDDAVRRLAGIAGSGARPRPRQR</sequence>
<evidence type="ECO:0000313" key="6">
    <source>
        <dbReference type="Proteomes" id="UP001268819"/>
    </source>
</evidence>
<feature type="domain" description="Glycosyltransferase family 28 N-terminal" evidence="3">
    <location>
        <begin position="4"/>
        <end position="75"/>
    </location>
</feature>
<evidence type="ECO:0000256" key="2">
    <source>
        <dbReference type="ARBA" id="ARBA00023194"/>
    </source>
</evidence>
<feature type="domain" description="Erythromycin biosynthesis protein CIII-like C-terminal" evidence="4">
    <location>
        <begin position="311"/>
        <end position="411"/>
    </location>
</feature>
<reference evidence="5 6" key="1">
    <citation type="submission" date="2023-07" db="EMBL/GenBank/DDBJ databases">
        <title>Sequencing the genomes of 1000 actinobacteria strains.</title>
        <authorList>
            <person name="Klenk H.-P."/>
        </authorList>
    </citation>
    <scope>NUCLEOTIDE SEQUENCE [LARGE SCALE GENOMIC DNA]</scope>
    <source>
        <strain evidence="5 6">DSM 43749</strain>
    </source>
</reference>
<dbReference type="EC" id="2.4.1.173" evidence="5"/>
<dbReference type="CDD" id="cd03784">
    <property type="entry name" value="GT1_Gtf-like"/>
    <property type="match status" value="1"/>
</dbReference>
<dbReference type="PANTHER" id="PTHR48050:SF13">
    <property type="entry name" value="STEROL 3-BETA-GLUCOSYLTRANSFERASE UGT80A2"/>
    <property type="match status" value="1"/>
</dbReference>
<dbReference type="InterPro" id="IPR004276">
    <property type="entry name" value="GlycoTrans_28_N"/>
</dbReference>
<keyword evidence="6" id="KW-1185">Reference proteome</keyword>